<dbReference type="AlphaFoldDB" id="A0A074XUB6"/>
<dbReference type="Gene3D" id="3.40.532.10">
    <property type="entry name" value="Peptidase C12, ubiquitin carboxyl-terminal hydrolase"/>
    <property type="match status" value="1"/>
</dbReference>
<dbReference type="InterPro" id="IPR036959">
    <property type="entry name" value="Peptidase_C12_UCH_sf"/>
</dbReference>
<dbReference type="Proteomes" id="UP000030706">
    <property type="component" value="Unassembled WGS sequence"/>
</dbReference>
<dbReference type="EMBL" id="KL584977">
    <property type="protein sequence ID" value="KEQ87209.1"/>
    <property type="molecule type" value="Genomic_DNA"/>
</dbReference>
<dbReference type="STRING" id="1043002.A0A074XUB6"/>
<dbReference type="PRINTS" id="PR00707">
    <property type="entry name" value="UBCTHYDRLASE"/>
</dbReference>
<dbReference type="Pfam" id="PF01088">
    <property type="entry name" value="Peptidase_C12"/>
    <property type="match status" value="1"/>
</dbReference>
<dbReference type="SUPFAM" id="SSF54001">
    <property type="entry name" value="Cysteine proteinases"/>
    <property type="match status" value="1"/>
</dbReference>
<dbReference type="GO" id="GO:0016579">
    <property type="term" value="P:protein deubiquitination"/>
    <property type="evidence" value="ECO:0007669"/>
    <property type="project" value="TreeGrafter"/>
</dbReference>
<dbReference type="GeneID" id="40745867"/>
<dbReference type="InterPro" id="IPR001578">
    <property type="entry name" value="Peptidase_C12_UCH"/>
</dbReference>
<evidence type="ECO:0000256" key="7">
    <source>
        <dbReference type="PROSITE-ProRule" id="PRU01393"/>
    </source>
</evidence>
<dbReference type="HOGENOM" id="CLU_054406_0_2_1"/>
<reference evidence="10 11" key="1">
    <citation type="journal article" date="2014" name="BMC Genomics">
        <title>Genome sequencing of four Aureobasidium pullulans varieties: biotechnological potential, stress tolerance, and description of new species.</title>
        <authorList>
            <person name="Gostin Ar C."/>
            <person name="Ohm R.A."/>
            <person name="Kogej T."/>
            <person name="Sonjak S."/>
            <person name="Turk M."/>
            <person name="Zajc J."/>
            <person name="Zalar P."/>
            <person name="Grube M."/>
            <person name="Sun H."/>
            <person name="Han J."/>
            <person name="Sharma A."/>
            <person name="Chiniquy J."/>
            <person name="Ngan C.Y."/>
            <person name="Lipzen A."/>
            <person name="Barry K."/>
            <person name="Grigoriev I.V."/>
            <person name="Gunde-Cimerman N."/>
        </authorList>
    </citation>
    <scope>NUCLEOTIDE SEQUENCE [LARGE SCALE GENOMIC DNA]</scope>
    <source>
        <strain evidence="10 11">EXF-150</strain>
    </source>
</reference>
<evidence type="ECO:0000313" key="11">
    <source>
        <dbReference type="Proteomes" id="UP000030706"/>
    </source>
</evidence>
<evidence type="ECO:0000259" key="9">
    <source>
        <dbReference type="PROSITE" id="PS52048"/>
    </source>
</evidence>
<dbReference type="OrthoDB" id="427186at2759"/>
<dbReference type="PANTHER" id="PTHR10589">
    <property type="entry name" value="UBIQUITIN CARBOXYL-TERMINAL HYDROLASE"/>
    <property type="match status" value="1"/>
</dbReference>
<dbReference type="RefSeq" id="XP_029763396.1">
    <property type="nucleotide sequence ID" value="XM_029903561.1"/>
</dbReference>
<organism evidence="10 11">
    <name type="scientific">Aureobasidium pullulans EXF-150</name>
    <dbReference type="NCBI Taxonomy" id="1043002"/>
    <lineage>
        <taxon>Eukaryota</taxon>
        <taxon>Fungi</taxon>
        <taxon>Dikarya</taxon>
        <taxon>Ascomycota</taxon>
        <taxon>Pezizomycotina</taxon>
        <taxon>Dothideomycetes</taxon>
        <taxon>Dothideomycetidae</taxon>
        <taxon>Dothideales</taxon>
        <taxon>Saccotheciaceae</taxon>
        <taxon>Aureobasidium</taxon>
    </lineage>
</organism>
<evidence type="ECO:0000256" key="1">
    <source>
        <dbReference type="ARBA" id="ARBA00000707"/>
    </source>
</evidence>
<dbReference type="MEROPS" id="C12.002"/>
<dbReference type="GO" id="GO:0006511">
    <property type="term" value="P:ubiquitin-dependent protein catabolic process"/>
    <property type="evidence" value="ECO:0007669"/>
    <property type="project" value="UniProtKB-UniRule"/>
</dbReference>
<evidence type="ECO:0000256" key="8">
    <source>
        <dbReference type="RuleBase" id="RU361215"/>
    </source>
</evidence>
<dbReference type="EC" id="3.4.19.12" evidence="8"/>
<comment type="catalytic activity">
    <reaction evidence="1 7 8">
        <text>Thiol-dependent hydrolysis of ester, thioester, amide, peptide and isopeptide bonds formed by the C-terminal Gly of ubiquitin (a 76-residue protein attached to proteins as an intracellular targeting signal).</text>
        <dbReference type="EC" id="3.4.19.12"/>
    </reaction>
</comment>
<evidence type="ECO:0000256" key="2">
    <source>
        <dbReference type="ARBA" id="ARBA00009326"/>
    </source>
</evidence>
<comment type="similarity">
    <text evidence="2 7 8">Belongs to the peptidase C12 family.</text>
</comment>
<keyword evidence="5 7" id="KW-0378">Hydrolase</keyword>
<dbReference type="PROSITE" id="PS52048">
    <property type="entry name" value="UCH_DOMAIN"/>
    <property type="match status" value="1"/>
</dbReference>
<feature type="active site" description="Nucleophile" evidence="7">
    <location>
        <position position="93"/>
    </location>
</feature>
<sequence>MAERSYSKYFTPLESDPDIFTTLGHQLGLADHVVFRELFSLDEPCDGKVLAYTLAFPTTPAYDAERVAEEFQADTISDQSDIVFLKQTIHNACGLYALLHAACNGHAKDFIKPGSVLQRLVETSASERSSFLDESGELELLYASAANDGYTAPPSDPEADVEWHYTCFAPSLTLCKLYEFDGDRRGPLERTHLADDLSDFDSKAIGLIRQCFENETGQKAHQFNVMALVDVS</sequence>
<name>A0A074XUB6_AURPU</name>
<gene>
    <name evidence="10" type="ORF">M438DRAFT_332996</name>
</gene>
<keyword evidence="3 7" id="KW-0645">Protease</keyword>
<keyword evidence="6 7" id="KW-0788">Thiol protease</keyword>
<feature type="active site" description="Proton donor" evidence="7">
    <location>
        <position position="164"/>
    </location>
</feature>
<accession>A0A074XUB6</accession>
<evidence type="ECO:0000256" key="5">
    <source>
        <dbReference type="ARBA" id="ARBA00022801"/>
    </source>
</evidence>
<evidence type="ECO:0000256" key="3">
    <source>
        <dbReference type="ARBA" id="ARBA00022670"/>
    </source>
</evidence>
<keyword evidence="11" id="KW-1185">Reference proteome</keyword>
<evidence type="ECO:0000313" key="10">
    <source>
        <dbReference type="EMBL" id="KEQ87209.1"/>
    </source>
</evidence>
<evidence type="ECO:0000256" key="4">
    <source>
        <dbReference type="ARBA" id="ARBA00022786"/>
    </source>
</evidence>
<dbReference type="GO" id="GO:0005737">
    <property type="term" value="C:cytoplasm"/>
    <property type="evidence" value="ECO:0007669"/>
    <property type="project" value="TreeGrafter"/>
</dbReference>
<dbReference type="GO" id="GO:0004843">
    <property type="term" value="F:cysteine-type deubiquitinase activity"/>
    <property type="evidence" value="ECO:0007669"/>
    <property type="project" value="UniProtKB-UniRule"/>
</dbReference>
<evidence type="ECO:0000256" key="6">
    <source>
        <dbReference type="ARBA" id="ARBA00022807"/>
    </source>
</evidence>
<feature type="site" description="Transition state stabilizer" evidence="7">
    <location>
        <position position="87"/>
    </location>
</feature>
<feature type="domain" description="UCH catalytic" evidence="9">
    <location>
        <begin position="9"/>
        <end position="230"/>
    </location>
</feature>
<protein>
    <recommendedName>
        <fullName evidence="8">Ubiquitin carboxyl-terminal hydrolase</fullName>
        <ecNumber evidence="8">3.4.19.12</ecNumber>
    </recommendedName>
</protein>
<feature type="site" description="Important for enzyme activity" evidence="7">
    <location>
        <position position="181"/>
    </location>
</feature>
<keyword evidence="4 7" id="KW-0833">Ubl conjugation pathway</keyword>
<dbReference type="PANTHER" id="PTHR10589:SF17">
    <property type="entry name" value="UBIQUITIN CARBOXYL-TERMINAL HYDROLASE"/>
    <property type="match status" value="1"/>
</dbReference>
<dbReference type="InterPro" id="IPR038765">
    <property type="entry name" value="Papain-like_cys_pep_sf"/>
</dbReference>
<proteinExistence type="inferred from homology"/>